<sequence>MRKMRLMYAKSTPDKILLREFHCVPKLSEWNLQNDDLKGFGLRVCESLQLNSSSFIEMENNREQLAVSSSDVPSEGCKVHEFMIQLLKKQVQDGKLELERSLRRKKEEKMQEQASQMEEEDLKEEKEEKMQDQVSQTEEEDLKEEKEKEEKTQEQALRRRRKT</sequence>
<feature type="compositionally biased region" description="Basic and acidic residues" evidence="1">
    <location>
        <begin position="102"/>
        <end position="111"/>
    </location>
</feature>
<dbReference type="AlphaFoldDB" id="A0A7J5ZFV6"/>
<evidence type="ECO:0000256" key="1">
    <source>
        <dbReference type="SAM" id="MobiDB-lite"/>
    </source>
</evidence>
<name>A0A7J5ZFV6_DISMA</name>
<dbReference type="Proteomes" id="UP000518266">
    <property type="component" value="Unassembled WGS sequence"/>
</dbReference>
<evidence type="ECO:0000313" key="2">
    <source>
        <dbReference type="EMBL" id="KAF3860041.1"/>
    </source>
</evidence>
<evidence type="ECO:0000313" key="3">
    <source>
        <dbReference type="Proteomes" id="UP000518266"/>
    </source>
</evidence>
<organism evidence="2 3">
    <name type="scientific">Dissostichus mawsoni</name>
    <name type="common">Antarctic cod</name>
    <dbReference type="NCBI Taxonomy" id="36200"/>
    <lineage>
        <taxon>Eukaryota</taxon>
        <taxon>Metazoa</taxon>
        <taxon>Chordata</taxon>
        <taxon>Craniata</taxon>
        <taxon>Vertebrata</taxon>
        <taxon>Euteleostomi</taxon>
        <taxon>Actinopterygii</taxon>
        <taxon>Neopterygii</taxon>
        <taxon>Teleostei</taxon>
        <taxon>Neoteleostei</taxon>
        <taxon>Acanthomorphata</taxon>
        <taxon>Eupercaria</taxon>
        <taxon>Perciformes</taxon>
        <taxon>Notothenioidei</taxon>
        <taxon>Nototheniidae</taxon>
        <taxon>Dissostichus</taxon>
    </lineage>
</organism>
<comment type="caution">
    <text evidence="2">The sequence shown here is derived from an EMBL/GenBank/DDBJ whole genome shotgun (WGS) entry which is preliminary data.</text>
</comment>
<dbReference type="EMBL" id="JAAKFY010000002">
    <property type="protein sequence ID" value="KAF3860041.1"/>
    <property type="molecule type" value="Genomic_DNA"/>
</dbReference>
<reference evidence="2 3" key="1">
    <citation type="submission" date="2020-03" db="EMBL/GenBank/DDBJ databases">
        <title>Dissostichus mawsoni Genome sequencing and assembly.</title>
        <authorList>
            <person name="Park H."/>
        </authorList>
    </citation>
    <scope>NUCLEOTIDE SEQUENCE [LARGE SCALE GENOMIC DNA]</scope>
    <source>
        <strain evidence="2">DM0001</strain>
        <tissue evidence="2">Muscle</tissue>
    </source>
</reference>
<accession>A0A7J5ZFV6</accession>
<protein>
    <submittedName>
        <fullName evidence="2">Uncharacterized protein</fullName>
    </submittedName>
</protein>
<keyword evidence="3" id="KW-1185">Reference proteome</keyword>
<feature type="region of interest" description="Disordered" evidence="1">
    <location>
        <begin position="102"/>
        <end position="163"/>
    </location>
</feature>
<proteinExistence type="predicted"/>
<feature type="compositionally biased region" description="Basic and acidic residues" evidence="1">
    <location>
        <begin position="143"/>
        <end position="157"/>
    </location>
</feature>
<gene>
    <name evidence="2" type="ORF">F7725_000296</name>
</gene>